<sequence length="47" mass="5289">MARDNAEAANGTAFISTRSLWMGILSPILQRVFLVLRMKNCAPEYCE</sequence>
<accession>A0AAJ0DM41</accession>
<dbReference type="AlphaFoldDB" id="A0AAJ0DM41"/>
<dbReference type="EMBL" id="MPDP01000029">
    <property type="protein sequence ID" value="KAK1492564.1"/>
    <property type="molecule type" value="Genomic_DNA"/>
</dbReference>
<protein>
    <submittedName>
        <fullName evidence="1">Uncharacterized protein</fullName>
    </submittedName>
</protein>
<evidence type="ECO:0000313" key="2">
    <source>
        <dbReference type="Proteomes" id="UP001239213"/>
    </source>
</evidence>
<evidence type="ECO:0000313" key="1">
    <source>
        <dbReference type="EMBL" id="KAK1492564.1"/>
    </source>
</evidence>
<gene>
    <name evidence="1" type="ORF">CCUS01_14023</name>
</gene>
<reference evidence="1" key="1">
    <citation type="submission" date="2016-11" db="EMBL/GenBank/DDBJ databases">
        <title>The genome sequence of Colletotrichum cuscutae.</title>
        <authorList>
            <person name="Baroncelli R."/>
        </authorList>
    </citation>
    <scope>NUCLEOTIDE SEQUENCE</scope>
    <source>
        <strain evidence="1">IMI 304802</strain>
    </source>
</reference>
<keyword evidence="2" id="KW-1185">Reference proteome</keyword>
<comment type="caution">
    <text evidence="1">The sequence shown here is derived from an EMBL/GenBank/DDBJ whole genome shotgun (WGS) entry which is preliminary data.</text>
</comment>
<name>A0AAJ0DM41_9PEZI</name>
<proteinExistence type="predicted"/>
<dbReference type="Proteomes" id="UP001239213">
    <property type="component" value="Unassembled WGS sequence"/>
</dbReference>
<organism evidence="1 2">
    <name type="scientific">Colletotrichum cuscutae</name>
    <dbReference type="NCBI Taxonomy" id="1209917"/>
    <lineage>
        <taxon>Eukaryota</taxon>
        <taxon>Fungi</taxon>
        <taxon>Dikarya</taxon>
        <taxon>Ascomycota</taxon>
        <taxon>Pezizomycotina</taxon>
        <taxon>Sordariomycetes</taxon>
        <taxon>Hypocreomycetidae</taxon>
        <taxon>Glomerellales</taxon>
        <taxon>Glomerellaceae</taxon>
        <taxon>Colletotrichum</taxon>
        <taxon>Colletotrichum acutatum species complex</taxon>
    </lineage>
</organism>